<dbReference type="SUPFAM" id="SSF52218">
    <property type="entry name" value="Flavoproteins"/>
    <property type="match status" value="1"/>
</dbReference>
<dbReference type="PANTHER" id="PTHR10204">
    <property type="entry name" value="NAD P H OXIDOREDUCTASE-RELATED"/>
    <property type="match status" value="1"/>
</dbReference>
<dbReference type="InterPro" id="IPR003680">
    <property type="entry name" value="Flavodoxin_fold"/>
</dbReference>
<dbReference type="PANTHER" id="PTHR10204:SF34">
    <property type="entry name" value="NAD(P)H DEHYDROGENASE [QUINONE] 1 ISOFORM 1"/>
    <property type="match status" value="1"/>
</dbReference>
<evidence type="ECO:0000313" key="5">
    <source>
        <dbReference type="Proteomes" id="UP000264702"/>
    </source>
</evidence>
<name>A0A372INK3_9BACT</name>
<keyword evidence="5" id="KW-1185">Reference proteome</keyword>
<dbReference type="Gene3D" id="3.40.50.360">
    <property type="match status" value="1"/>
</dbReference>
<protein>
    <submittedName>
        <fullName evidence="4">Flavodoxin family protein</fullName>
    </submittedName>
</protein>
<dbReference type="InterPro" id="IPR051545">
    <property type="entry name" value="NAD(P)H_dehydrogenase_qn"/>
</dbReference>
<gene>
    <name evidence="4" type="ORF">D0Y96_11480</name>
</gene>
<comment type="similarity">
    <text evidence="1">Belongs to the NAD(P)H dehydrogenase (quinone) family.</text>
</comment>
<dbReference type="Pfam" id="PF02525">
    <property type="entry name" value="Flavodoxin_2"/>
    <property type="match status" value="1"/>
</dbReference>
<feature type="domain" description="Flavodoxin-like fold" evidence="3">
    <location>
        <begin position="1"/>
        <end position="210"/>
    </location>
</feature>
<dbReference type="GO" id="GO:0005829">
    <property type="term" value="C:cytosol"/>
    <property type="evidence" value="ECO:0007669"/>
    <property type="project" value="TreeGrafter"/>
</dbReference>
<dbReference type="RefSeq" id="WP_117300967.1">
    <property type="nucleotide sequence ID" value="NZ_QVQT02000004.1"/>
</dbReference>
<comment type="caution">
    <text evidence="4">The sequence shown here is derived from an EMBL/GenBank/DDBJ whole genome shotgun (WGS) entry which is preliminary data.</text>
</comment>
<dbReference type="AlphaFoldDB" id="A0A372INK3"/>
<dbReference type="EMBL" id="QVQT01000004">
    <property type="protein sequence ID" value="RFU16517.1"/>
    <property type="molecule type" value="Genomic_DNA"/>
</dbReference>
<dbReference type="Proteomes" id="UP000264702">
    <property type="component" value="Unassembled WGS sequence"/>
</dbReference>
<evidence type="ECO:0000259" key="3">
    <source>
        <dbReference type="Pfam" id="PF02525"/>
    </source>
</evidence>
<dbReference type="OrthoDB" id="9798454at2"/>
<accession>A0A372INK3</accession>
<proteinExistence type="inferred from homology"/>
<reference evidence="4 5" key="1">
    <citation type="submission" date="2018-08" db="EMBL/GenBank/DDBJ databases">
        <title>Acidipila sp. 4G-K13, an acidobacterium isolated from forest soil.</title>
        <authorList>
            <person name="Gao Z.-H."/>
            <person name="Qiu L.-H."/>
        </authorList>
    </citation>
    <scope>NUCLEOTIDE SEQUENCE [LARGE SCALE GENOMIC DNA]</scope>
    <source>
        <strain evidence="4 5">4G-K13</strain>
    </source>
</reference>
<evidence type="ECO:0000313" key="4">
    <source>
        <dbReference type="EMBL" id="RFU16517.1"/>
    </source>
</evidence>
<dbReference type="GO" id="GO:0003955">
    <property type="term" value="F:NAD(P)H dehydrogenase (quinone) activity"/>
    <property type="evidence" value="ECO:0007669"/>
    <property type="project" value="TreeGrafter"/>
</dbReference>
<organism evidence="4 5">
    <name type="scientific">Paracidobacterium acidisoli</name>
    <dbReference type="NCBI Taxonomy" id="2303751"/>
    <lineage>
        <taxon>Bacteria</taxon>
        <taxon>Pseudomonadati</taxon>
        <taxon>Acidobacteriota</taxon>
        <taxon>Terriglobia</taxon>
        <taxon>Terriglobales</taxon>
        <taxon>Acidobacteriaceae</taxon>
        <taxon>Paracidobacterium</taxon>
    </lineage>
</organism>
<dbReference type="InterPro" id="IPR029039">
    <property type="entry name" value="Flavoprotein-like_sf"/>
</dbReference>
<keyword evidence="2" id="KW-0560">Oxidoreductase</keyword>
<evidence type="ECO:0000256" key="1">
    <source>
        <dbReference type="ARBA" id="ARBA00006252"/>
    </source>
</evidence>
<evidence type="ECO:0000256" key="2">
    <source>
        <dbReference type="ARBA" id="ARBA00023002"/>
    </source>
</evidence>
<sequence length="320" mass="35749">MQILIVHAHPEPQSFCSSLARTAAEVLTQQGHSVAVSDLYAQRFDPVSWRSNFTTVKNAEYYKQQQEELYATEQNSFAPELEAEIRKLEAADLLIFSFPLWWFGLPAILKGWVDRAFPMGRVYGGAKLFEGGLGSLRGARAMALMTTGALPVAFSGRGVSPAFTAVMAPIQHGVFWFNGFQPLEPFVAWGAARASDDTRAEYLEKLRARLPGIFDEAPIVLPPFQDFPQWGPDTKKRFRVVLRRKNGPDPERETLLPAERAQMAEFRRTGFVLDEAFTASDAAEWRGFLTVRAGSADEVQEKLATLPLARSLEFEVFEVG</sequence>